<evidence type="ECO:0000259" key="5">
    <source>
        <dbReference type="Pfam" id="PF21725"/>
    </source>
</evidence>
<keyword evidence="8" id="KW-1185">Reference proteome</keyword>
<dbReference type="InterPro" id="IPR006530">
    <property type="entry name" value="YD"/>
</dbReference>
<evidence type="ECO:0000313" key="7">
    <source>
        <dbReference type="EMBL" id="ACU77456.1"/>
    </source>
</evidence>
<dbReference type="Gene3D" id="2.180.10.10">
    <property type="entry name" value="RHS repeat-associated core"/>
    <property type="match status" value="4"/>
</dbReference>
<evidence type="ECO:0000313" key="8">
    <source>
        <dbReference type="Proteomes" id="UP000000851"/>
    </source>
</evidence>
<dbReference type="InterPro" id="IPR045351">
    <property type="entry name" value="DUF6531"/>
</dbReference>
<dbReference type="Pfam" id="PF20148">
    <property type="entry name" value="DUF6531"/>
    <property type="match status" value="1"/>
</dbReference>
<accession>C7Q0C3</accession>
<dbReference type="PANTHER" id="PTHR32305:SF15">
    <property type="entry name" value="PROTEIN RHSA-RELATED"/>
    <property type="match status" value="1"/>
</dbReference>
<dbReference type="EMBL" id="CP001700">
    <property type="protein sequence ID" value="ACU77456.1"/>
    <property type="molecule type" value="Genomic_DNA"/>
</dbReference>
<feature type="domain" description="Teneurin-like YD-shell" evidence="6">
    <location>
        <begin position="527"/>
        <end position="704"/>
    </location>
</feature>
<dbReference type="InterPro" id="IPR031325">
    <property type="entry name" value="RHS_repeat"/>
</dbReference>
<reference evidence="7 8" key="1">
    <citation type="journal article" date="2009" name="Stand. Genomic Sci.">
        <title>Complete genome sequence of Catenulispora acidiphila type strain (ID 139908).</title>
        <authorList>
            <person name="Copeland A."/>
            <person name="Lapidus A."/>
            <person name="Glavina Del Rio T."/>
            <person name="Nolan M."/>
            <person name="Lucas S."/>
            <person name="Chen F."/>
            <person name="Tice H."/>
            <person name="Cheng J.F."/>
            <person name="Bruce D."/>
            <person name="Goodwin L."/>
            <person name="Pitluck S."/>
            <person name="Mikhailova N."/>
            <person name="Pati A."/>
            <person name="Ivanova N."/>
            <person name="Mavromatis K."/>
            <person name="Chen A."/>
            <person name="Palaniappan K."/>
            <person name="Chain P."/>
            <person name="Land M."/>
            <person name="Hauser L."/>
            <person name="Chang Y.J."/>
            <person name="Jeffries C.D."/>
            <person name="Chertkov O."/>
            <person name="Brettin T."/>
            <person name="Detter J.C."/>
            <person name="Han C."/>
            <person name="Ali Z."/>
            <person name="Tindall B.J."/>
            <person name="Goker M."/>
            <person name="Bristow J."/>
            <person name="Eisen J.A."/>
            <person name="Markowitz V."/>
            <person name="Hugenholtz P."/>
            <person name="Kyrpides N.C."/>
            <person name="Klenk H.P."/>
        </authorList>
    </citation>
    <scope>NUCLEOTIDE SEQUENCE [LARGE SCALE GENOMIC DNA]</scope>
    <source>
        <strain evidence="8">DSM 44928 / JCM 14897 / NBRC 102108 / NRRL B-24433 / ID139908</strain>
    </source>
</reference>
<gene>
    <name evidence="7" type="ordered locus">Caci_8640</name>
</gene>
<dbReference type="Proteomes" id="UP000000851">
    <property type="component" value="Chromosome"/>
</dbReference>
<sequence length="1518" mass="165112">MARPSGWDILGLDGDPTPGVVESVQALAKEFGDFAHDAEAAYHSLSSFGSDATALQWVGQTADAFKGQFGPLPGRLQKLYTSYSEASDALSAYAPLLQAAQTKADTALRQAQDAHADLQRATTNANTAATDLKTAQQNHATTPNPQAVTDAQTAHDTAQTNLTNAKAKMAALTKQANDAYNDRITAAKTCGTALHHAQSDGIHNKHWWEHVGAALSEWGGEIGKIAGEIAPVLDIIALATSWIPGVDVVTAALAEADNIVALAGTAMATIGDAMQGHWGDALLGAGMLALTFVGARAFGSEAEAVEGEAGGIEGEANALEGSESSLAGKGQEVDGTEESSIGGDPVDLVTGQMIDNVTDLDLPGVLPLILRRTYASGYRTGRLFGPGWSSTIDQRMSINEAGIHFAGDDAQTLHYPLPTTAEPVLPENGARWPLTWDRDTDEIRLTDPATGLTRHFAVVHFTGDLGQIRDLTAISDRNGNRVTVHRDEFGTPSEVEHSGGYRVRIGSVASAQGPRITELRLLDGGPGTNVMRYDYDERGRLTHIVDATDVPHVYDYDEQNRITAWTDRLGYRYEYHYDELGRVARSSGVDGVLAATFAYDRPNRTTTITNSLGHAAAYTYDEYGRVVQITNPLGATEAYEHDKYGRTLKRIDASGQVTQFERDARGNVLRVVEPDRSVTSTEYNALDQPVKIITAEGATWRYEYDDRGNMVAVVDPCGAQTRYAYGEHGQIHSATDALGRVTVIDTDAAGLPMTVTDPIGGRTALTRDGFGRVTAITDQLDRATRFGWTGRGDMAWRENPAGERRSWEYDHLGQAVTETDAAGGASRFEYGPFGKVVARTDPAGVRRTFGYDTELRLSQVSDPSGSTWRYTFDGAGNLLEESDFTGRTVHYRYDANRQLIERVTAAGDVARLTRDVMGRVVRRETPEGATVYEYSAGGRLAAVRAPRSTVTFTRDAAGRITAEDVDGRTTEFDFDLMGYRVARTTPSGATSQWGYDLAGRPMAFAAGDHRIDFDYDAAGRERVRTLGADTWITREFDDADRLARQSLWTRDQASAGASPTPDRLLADQGYAYDLIGSPATILDAVVGQRSLRADATGRITAVEAATWSESYAYDSSGNLSSATVGADQSRDTDGLREYAATTPRRAGRTHYEHDAAGRLVRTIRRTLSGGQRQTSYRWDSDDRLIEVTTPDGATWRYEYDALGRRSAKLRLGADGGVVERVGFTWDGTRLAEQESRGFDGRVDVLTWDYEPNTWRAAAQRRRSWAVDAPQSDVDEAFHAIVTDLVGTPTELVTPEGRIVWRTALSLFGEQIAVTAPDGDECPLRFPGQYHDAETGLHYNLHRYYDPATAGYLSPDPLGLGPAPNDRGYVPNPLVWIDPLGLYPQDKYPPTSPAFKGDPYHPDEVADRLRANQEWPGRVPEPSAPSGDPAMIGANGTQITSQTAWNEGPYRIDVENPDPGGRPGQMHFQDQTNKSAKYYWDHQNGGFQGMPNKLANKLSGNRGYQNGIKKGLNWLGESQ</sequence>
<dbReference type="KEGG" id="cai:Caci_8640"/>
<dbReference type="InParanoid" id="C7Q0C3"/>
<dbReference type="STRING" id="479433.Caci_8640"/>
<feature type="region of interest" description="Disordered" evidence="3">
    <location>
        <begin position="1497"/>
        <end position="1518"/>
    </location>
</feature>
<dbReference type="NCBIfam" id="TIGR03696">
    <property type="entry name" value="Rhs_assc_core"/>
    <property type="match status" value="1"/>
</dbReference>
<dbReference type="Pfam" id="PF21725">
    <property type="entry name" value="T7SS_signal"/>
    <property type="match status" value="1"/>
</dbReference>
<feature type="compositionally biased region" description="Polar residues" evidence="3">
    <location>
        <begin position="1434"/>
        <end position="1444"/>
    </location>
</feature>
<dbReference type="InterPro" id="IPR056823">
    <property type="entry name" value="TEN-like_YD-shell"/>
</dbReference>
<dbReference type="eggNOG" id="COG3209">
    <property type="taxonomic scope" value="Bacteria"/>
</dbReference>
<proteinExistence type="predicted"/>
<dbReference type="HOGENOM" id="CLU_001218_1_2_11"/>
<feature type="region of interest" description="Disordered" evidence="3">
    <location>
        <begin position="318"/>
        <end position="345"/>
    </location>
</feature>
<evidence type="ECO:0000256" key="1">
    <source>
        <dbReference type="ARBA" id="ARBA00022737"/>
    </source>
</evidence>
<organism evidence="7 8">
    <name type="scientific">Catenulispora acidiphila (strain DSM 44928 / JCM 14897 / NBRC 102108 / NRRL B-24433 / ID139908)</name>
    <dbReference type="NCBI Taxonomy" id="479433"/>
    <lineage>
        <taxon>Bacteria</taxon>
        <taxon>Bacillati</taxon>
        <taxon>Actinomycetota</taxon>
        <taxon>Actinomycetes</taxon>
        <taxon>Catenulisporales</taxon>
        <taxon>Catenulisporaceae</taxon>
        <taxon>Catenulispora</taxon>
    </lineage>
</organism>
<feature type="region of interest" description="Disordered" evidence="3">
    <location>
        <begin position="1414"/>
        <end position="1464"/>
    </location>
</feature>
<feature type="domain" description="DUF6531" evidence="4">
    <location>
        <begin position="343"/>
        <end position="415"/>
    </location>
</feature>
<dbReference type="InterPro" id="IPR022385">
    <property type="entry name" value="Rhs_assc_core"/>
</dbReference>
<evidence type="ECO:0000259" key="6">
    <source>
        <dbReference type="Pfam" id="PF25023"/>
    </source>
</evidence>
<evidence type="ECO:0000259" key="4">
    <source>
        <dbReference type="Pfam" id="PF20148"/>
    </source>
</evidence>
<dbReference type="NCBIfam" id="TIGR01643">
    <property type="entry name" value="YD_repeat_2x"/>
    <property type="match status" value="9"/>
</dbReference>
<dbReference type="PANTHER" id="PTHR32305">
    <property type="match status" value="1"/>
</dbReference>
<name>C7Q0C3_CATAD</name>
<protein>
    <submittedName>
        <fullName evidence="7">YD repeat protein</fullName>
    </submittedName>
</protein>
<feature type="domain" description="Putative T7SS secretion signal" evidence="5">
    <location>
        <begin position="19"/>
        <end position="183"/>
    </location>
</feature>
<dbReference type="InterPro" id="IPR050708">
    <property type="entry name" value="T6SS_VgrG/RHS"/>
</dbReference>
<feature type="coiled-coil region" evidence="2">
    <location>
        <begin position="97"/>
        <end position="182"/>
    </location>
</feature>
<keyword evidence="2" id="KW-0175">Coiled coil</keyword>
<dbReference type="InterPro" id="IPR049082">
    <property type="entry name" value="T7SS_signal"/>
</dbReference>
<dbReference type="Pfam" id="PF25023">
    <property type="entry name" value="TEN_YD-shell"/>
    <property type="match status" value="1"/>
</dbReference>
<evidence type="ECO:0000256" key="3">
    <source>
        <dbReference type="SAM" id="MobiDB-lite"/>
    </source>
</evidence>
<dbReference type="Pfam" id="PF05593">
    <property type="entry name" value="RHS_repeat"/>
    <property type="match status" value="5"/>
</dbReference>
<evidence type="ECO:0000256" key="2">
    <source>
        <dbReference type="SAM" id="Coils"/>
    </source>
</evidence>
<keyword evidence="1" id="KW-0677">Repeat</keyword>
<dbReference type="OrthoDB" id="3881096at2"/>